<evidence type="ECO:0000313" key="3">
    <source>
        <dbReference type="Proteomes" id="UP000054337"/>
    </source>
</evidence>
<dbReference type="GeneID" id="26252469"/>
<dbReference type="RefSeq" id="XP_014551747.1">
    <property type="nucleotide sequence ID" value="XM_014696261.1"/>
</dbReference>
<organism evidence="2 3">
    <name type="scientific">Bipolaris victoriae (strain FI3)</name>
    <name type="common">Victoria blight of oats agent</name>
    <name type="synonym">Cochliobolus victoriae</name>
    <dbReference type="NCBI Taxonomy" id="930091"/>
    <lineage>
        <taxon>Eukaryota</taxon>
        <taxon>Fungi</taxon>
        <taxon>Dikarya</taxon>
        <taxon>Ascomycota</taxon>
        <taxon>Pezizomycotina</taxon>
        <taxon>Dothideomycetes</taxon>
        <taxon>Pleosporomycetidae</taxon>
        <taxon>Pleosporales</taxon>
        <taxon>Pleosporineae</taxon>
        <taxon>Pleosporaceae</taxon>
        <taxon>Bipolaris</taxon>
    </lineage>
</organism>
<reference evidence="2 3" key="1">
    <citation type="journal article" date="2013" name="PLoS Genet.">
        <title>Comparative genome structure, secondary metabolite, and effector coding capacity across Cochliobolus pathogens.</title>
        <authorList>
            <person name="Condon B.J."/>
            <person name="Leng Y."/>
            <person name="Wu D."/>
            <person name="Bushley K.E."/>
            <person name="Ohm R.A."/>
            <person name="Otillar R."/>
            <person name="Martin J."/>
            <person name="Schackwitz W."/>
            <person name="Grimwood J."/>
            <person name="MohdZainudin N."/>
            <person name="Xue C."/>
            <person name="Wang R."/>
            <person name="Manning V.A."/>
            <person name="Dhillon B."/>
            <person name="Tu Z.J."/>
            <person name="Steffenson B.J."/>
            <person name="Salamov A."/>
            <person name="Sun H."/>
            <person name="Lowry S."/>
            <person name="LaButti K."/>
            <person name="Han J."/>
            <person name="Copeland A."/>
            <person name="Lindquist E."/>
            <person name="Barry K."/>
            <person name="Schmutz J."/>
            <person name="Baker S.E."/>
            <person name="Ciuffetti L.M."/>
            <person name="Grigoriev I.V."/>
            <person name="Zhong S."/>
            <person name="Turgeon B.G."/>
        </authorList>
    </citation>
    <scope>NUCLEOTIDE SEQUENCE [LARGE SCALE GENOMIC DNA]</scope>
    <source>
        <strain evidence="2 3">FI3</strain>
    </source>
</reference>
<sequence>MVPFRGRLGMTCREPDRQAGTQTGPAASGRGDCVDADGWMHRDEAASLAASRRRADGVGGCAESSDSATGRDEKQENNTMCGITYLSYYLLPSTPKDATCMLQYLLSLALSPPGASGASANCNGLPTSSNGGAANGGPLMLTATTGRMHPGHCSVGSWTVAPQPP</sequence>
<dbReference type="Proteomes" id="UP000054337">
    <property type="component" value="Unassembled WGS sequence"/>
</dbReference>
<dbReference type="AlphaFoldDB" id="W7DVN0"/>
<feature type="region of interest" description="Disordered" evidence="1">
    <location>
        <begin position="50"/>
        <end position="75"/>
    </location>
</feature>
<dbReference type="EMBL" id="KI968819">
    <property type="protein sequence ID" value="EUN22178.1"/>
    <property type="molecule type" value="Genomic_DNA"/>
</dbReference>
<accession>W7DVN0</accession>
<gene>
    <name evidence="2" type="ORF">COCVIDRAFT_20036</name>
</gene>
<keyword evidence="3" id="KW-1185">Reference proteome</keyword>
<name>W7DVN0_BIPV3</name>
<feature type="region of interest" description="Disordered" evidence="1">
    <location>
        <begin position="1"/>
        <end position="35"/>
    </location>
</feature>
<evidence type="ECO:0000256" key="1">
    <source>
        <dbReference type="SAM" id="MobiDB-lite"/>
    </source>
</evidence>
<dbReference type="HOGENOM" id="CLU_1610470_0_0_1"/>
<proteinExistence type="predicted"/>
<evidence type="ECO:0000313" key="2">
    <source>
        <dbReference type="EMBL" id="EUN22178.1"/>
    </source>
</evidence>
<protein>
    <submittedName>
        <fullName evidence="2">Uncharacterized protein</fullName>
    </submittedName>
</protein>